<sequence length="182" mass="19979">MSMRSDYRALRPRAQVLPICILIHIRVPFTLRSHTSQFSGTGQPLFYGSPPGLVRLQMRPPVCALSISARGQVRRILTAGCKTLCAGQGRGRREDEEGGWLQERRQLRETEEGGEAGCDGQRNADSAELDADGSKTPVSVRGSNGSPATALSLLRMLTPREVKCWEAARPFKESYSTPPKVL</sequence>
<organism evidence="2 3">
    <name type="scientific">Pleuronectes platessa</name>
    <name type="common">European plaice</name>
    <dbReference type="NCBI Taxonomy" id="8262"/>
    <lineage>
        <taxon>Eukaryota</taxon>
        <taxon>Metazoa</taxon>
        <taxon>Chordata</taxon>
        <taxon>Craniata</taxon>
        <taxon>Vertebrata</taxon>
        <taxon>Euteleostomi</taxon>
        <taxon>Actinopterygii</taxon>
        <taxon>Neopterygii</taxon>
        <taxon>Teleostei</taxon>
        <taxon>Neoteleostei</taxon>
        <taxon>Acanthomorphata</taxon>
        <taxon>Carangaria</taxon>
        <taxon>Pleuronectiformes</taxon>
        <taxon>Pleuronectoidei</taxon>
        <taxon>Pleuronectidae</taxon>
        <taxon>Pleuronectes</taxon>
    </lineage>
</organism>
<gene>
    <name evidence="2" type="ORF">PLEPLA_LOCUS20773</name>
</gene>
<dbReference type="AlphaFoldDB" id="A0A9N7YIG5"/>
<evidence type="ECO:0000256" key="1">
    <source>
        <dbReference type="SAM" id="MobiDB-lite"/>
    </source>
</evidence>
<evidence type="ECO:0000313" key="2">
    <source>
        <dbReference type="EMBL" id="CAB1432690.1"/>
    </source>
</evidence>
<dbReference type="Proteomes" id="UP001153269">
    <property type="component" value="Unassembled WGS sequence"/>
</dbReference>
<protein>
    <submittedName>
        <fullName evidence="2">Uncharacterized protein</fullName>
    </submittedName>
</protein>
<dbReference type="EMBL" id="CADEAL010001465">
    <property type="protein sequence ID" value="CAB1432690.1"/>
    <property type="molecule type" value="Genomic_DNA"/>
</dbReference>
<evidence type="ECO:0000313" key="3">
    <source>
        <dbReference type="Proteomes" id="UP001153269"/>
    </source>
</evidence>
<reference evidence="2" key="1">
    <citation type="submission" date="2020-03" db="EMBL/GenBank/DDBJ databases">
        <authorList>
            <person name="Weist P."/>
        </authorList>
    </citation>
    <scope>NUCLEOTIDE SEQUENCE</scope>
</reference>
<keyword evidence="3" id="KW-1185">Reference proteome</keyword>
<feature type="region of interest" description="Disordered" evidence="1">
    <location>
        <begin position="108"/>
        <end position="147"/>
    </location>
</feature>
<comment type="caution">
    <text evidence="2">The sequence shown here is derived from an EMBL/GenBank/DDBJ whole genome shotgun (WGS) entry which is preliminary data.</text>
</comment>
<name>A0A9N7YIG5_PLEPL</name>
<accession>A0A9N7YIG5</accession>
<proteinExistence type="predicted"/>